<dbReference type="PANTHER" id="PTHR12736:SF7">
    <property type="entry name" value="LANC-LIKE PROTEIN 3"/>
    <property type="match status" value="1"/>
</dbReference>
<dbReference type="InterPro" id="IPR002088">
    <property type="entry name" value="Prenyl_trans_a"/>
</dbReference>
<dbReference type="CDD" id="cd04794">
    <property type="entry name" value="euk_LANCL"/>
    <property type="match status" value="1"/>
</dbReference>
<keyword evidence="2" id="KW-0862">Zinc</keyword>
<name>A0ABD2Q149_9PLAT</name>
<dbReference type="EMBL" id="JBJKFK010001330">
    <property type="protein sequence ID" value="KAL3313364.1"/>
    <property type="molecule type" value="Genomic_DNA"/>
</dbReference>
<dbReference type="Proteomes" id="UP001626550">
    <property type="component" value="Unassembled WGS sequence"/>
</dbReference>
<evidence type="ECO:0000313" key="4">
    <source>
        <dbReference type="Proteomes" id="UP001626550"/>
    </source>
</evidence>
<feature type="binding site" evidence="2">
    <location>
        <position position="663"/>
    </location>
    <ligand>
        <name>Zn(2+)</name>
        <dbReference type="ChEBI" id="CHEBI:29105"/>
    </ligand>
</feature>
<dbReference type="Gene3D" id="1.25.40.120">
    <property type="entry name" value="Protein prenylyltransferase"/>
    <property type="match status" value="1"/>
</dbReference>
<dbReference type="PRINTS" id="PR01950">
    <property type="entry name" value="LANCSUPER"/>
</dbReference>
<comment type="similarity">
    <text evidence="1">Belongs to the LanC-like protein family.</text>
</comment>
<dbReference type="InterPro" id="IPR020464">
    <property type="entry name" value="LanC-like_prot_euk"/>
</dbReference>
<dbReference type="PANTHER" id="PTHR12736">
    <property type="entry name" value="LANC-LIKE PROTEIN"/>
    <property type="match status" value="1"/>
</dbReference>
<dbReference type="SUPFAM" id="SSF158745">
    <property type="entry name" value="LanC-like"/>
    <property type="match status" value="1"/>
</dbReference>
<dbReference type="Gene3D" id="1.50.10.10">
    <property type="match status" value="1"/>
</dbReference>
<dbReference type="AlphaFoldDB" id="A0ABD2Q149"/>
<feature type="binding site" evidence="2">
    <location>
        <position position="616"/>
    </location>
    <ligand>
        <name>Zn(2+)</name>
        <dbReference type="ChEBI" id="CHEBI:29105"/>
    </ligand>
</feature>
<protein>
    <submittedName>
        <fullName evidence="3">Uncharacterized protein</fullName>
    </submittedName>
</protein>
<evidence type="ECO:0000256" key="1">
    <source>
        <dbReference type="ARBA" id="ARBA00007179"/>
    </source>
</evidence>
<keyword evidence="4" id="KW-1185">Reference proteome</keyword>
<keyword evidence="2" id="KW-0479">Metal-binding</keyword>
<dbReference type="InterPro" id="IPR012341">
    <property type="entry name" value="6hp_glycosidase-like_sf"/>
</dbReference>
<dbReference type="SUPFAM" id="SSF48439">
    <property type="entry name" value="Protein prenylyltransferase"/>
    <property type="match status" value="1"/>
</dbReference>
<dbReference type="PRINTS" id="PR01951">
    <property type="entry name" value="LANCEUKARYTE"/>
</dbReference>
<dbReference type="PROSITE" id="PS51147">
    <property type="entry name" value="PFTA"/>
    <property type="match status" value="4"/>
</dbReference>
<evidence type="ECO:0000313" key="3">
    <source>
        <dbReference type="EMBL" id="KAL3313364.1"/>
    </source>
</evidence>
<organism evidence="3 4">
    <name type="scientific">Cichlidogyrus casuarinus</name>
    <dbReference type="NCBI Taxonomy" id="1844966"/>
    <lineage>
        <taxon>Eukaryota</taxon>
        <taxon>Metazoa</taxon>
        <taxon>Spiralia</taxon>
        <taxon>Lophotrochozoa</taxon>
        <taxon>Platyhelminthes</taxon>
        <taxon>Monogenea</taxon>
        <taxon>Monopisthocotylea</taxon>
        <taxon>Dactylogyridea</taxon>
        <taxon>Ancyrocephalidae</taxon>
        <taxon>Cichlidogyrus</taxon>
    </lineage>
</organism>
<feature type="non-terminal residue" evidence="3">
    <location>
        <position position="776"/>
    </location>
</feature>
<dbReference type="Pfam" id="PF05147">
    <property type="entry name" value="LANC_like"/>
    <property type="match status" value="1"/>
</dbReference>
<comment type="caution">
    <text evidence="3">The sequence shown here is derived from an EMBL/GenBank/DDBJ whole genome shotgun (WGS) entry which is preliminary data.</text>
</comment>
<dbReference type="SMART" id="SM01260">
    <property type="entry name" value="LANC_like"/>
    <property type="match status" value="1"/>
</dbReference>
<proteinExistence type="inferred from homology"/>
<dbReference type="InterPro" id="IPR007822">
    <property type="entry name" value="LANC-like"/>
</dbReference>
<accession>A0ABD2Q149</accession>
<feature type="binding site" evidence="2">
    <location>
        <position position="662"/>
    </location>
    <ligand>
        <name>Zn(2+)</name>
        <dbReference type="ChEBI" id="CHEBI:29105"/>
    </ligand>
</feature>
<reference evidence="3 4" key="1">
    <citation type="submission" date="2024-11" db="EMBL/GenBank/DDBJ databases">
        <title>Adaptive evolution of stress response genes in parasites aligns with host niche diversity.</title>
        <authorList>
            <person name="Hahn C."/>
            <person name="Resl P."/>
        </authorList>
    </citation>
    <scope>NUCLEOTIDE SEQUENCE [LARGE SCALE GENOMIC DNA]</scope>
    <source>
        <strain evidence="3">EGGRZ-B1_66</strain>
        <tissue evidence="3">Body</tissue>
    </source>
</reference>
<dbReference type="Pfam" id="PF01239">
    <property type="entry name" value="PPTA"/>
    <property type="match status" value="4"/>
</dbReference>
<gene>
    <name evidence="3" type="ORF">Ciccas_008034</name>
</gene>
<sequence>MEFKNNPLFSDIEPLKQDDVEREVFRIHYTEEFAECHDYLRALMSNDERSERALLVTKQAIDLNPANYTTWDYRRNIIGSIGYDLGPEKEFISEMVMNNPKNYQVWFHRQWVLTKELEQDSSDIALTKQAKSELEFLKEIFEDDSKNYHAWQYFRWMCSKLNISPTKQLEYVGVLLVSDIYNNSAWNHRFYTVTNDEGLTPDTYEREFNFVTNVLGEKETCNNESAWHYFTGLLNVEKPFSEPSKASLLRDALQFAEKLSSDLGSDAPAPLLSFLVDTHFDLIAIDRASSEKSQEIMSKLCERLANEVDKIRVNYWNYRKLHLVNRVFPTQRYIENPFLERNDGASLPKEELSALAMSVASYCVTNAPNRRDMSIYTGGMGSYWALWHVASRLPDNDQQKGSFLATVHRSFKQCVQQLIHSKTSNEDKHSFICGNLGIYTCAACVGKAMNDLELVNLCLREIINSATYFGQNVDIYSFGSDEMFVGRAGVLIAFATLRAFHIDIKPHNEVIKHLCSLIILSGSQYSIATRHKCPLMFQYHGTQYLGAAHGVVGIIYALLLFWDLWREEHGGESARMVRETVDILLDRYTSDDGNLIPATGDRVPQPGSDRELIHWCHGASGAIILYAKAFRVWNDAKYLKACEACANLIWRRGFLKKGPGICHGVAGSGYAFLLMHRLTGEQVWLDRAIAFAALQQQPSISKQQRQPDHPLSLYEGSAGTACFYADCSKPSEHDATGLQMNAEEARRLALHYSKLCYDQSKPSATRKFGIYTGFAG</sequence>
<evidence type="ECO:0000256" key="2">
    <source>
        <dbReference type="PIRSR" id="PIRSR607822-1"/>
    </source>
</evidence>